<organism evidence="2">
    <name type="scientific">Triticum aestivum</name>
    <name type="common">Wheat</name>
    <dbReference type="NCBI Taxonomy" id="4565"/>
    <lineage>
        <taxon>Eukaryota</taxon>
        <taxon>Viridiplantae</taxon>
        <taxon>Streptophyta</taxon>
        <taxon>Embryophyta</taxon>
        <taxon>Tracheophyta</taxon>
        <taxon>Spermatophyta</taxon>
        <taxon>Magnoliopsida</taxon>
        <taxon>Liliopsida</taxon>
        <taxon>Poales</taxon>
        <taxon>Poaceae</taxon>
        <taxon>BOP clade</taxon>
        <taxon>Pooideae</taxon>
        <taxon>Triticodae</taxon>
        <taxon>Triticeae</taxon>
        <taxon>Triticinae</taxon>
        <taxon>Triticum</taxon>
    </lineage>
</organism>
<dbReference type="PANTHER" id="PTHR11697">
    <property type="entry name" value="GENERAL TRANSCRIPTION FACTOR 2-RELATED ZINC FINGER PROTEIN"/>
    <property type="match status" value="1"/>
</dbReference>
<dbReference type="Gramene" id="TraesROB_scaffold_086890_01G000100.1">
    <property type="protein sequence ID" value="TraesROB_scaffold_086890_01G000100.1"/>
    <property type="gene ID" value="TraesROB_scaffold_086890_01G000100"/>
</dbReference>
<dbReference type="Gramene" id="TraesCLE_scaffold_037012_01G000100.1">
    <property type="protein sequence ID" value="TraesCLE_scaffold_037012_01G000100.1"/>
    <property type="gene ID" value="TraesCLE_scaffold_037012_01G000100"/>
</dbReference>
<reference evidence="2" key="1">
    <citation type="submission" date="2018-08" db="EMBL/GenBank/DDBJ databases">
        <authorList>
            <person name="Rossello M."/>
        </authorList>
    </citation>
    <scope>NUCLEOTIDE SEQUENCE [LARGE SCALE GENOMIC DNA]</scope>
    <source>
        <strain evidence="2">cv. Chinese Spring</strain>
    </source>
</reference>
<evidence type="ECO:0000313" key="3">
    <source>
        <dbReference type="Proteomes" id="UP000019116"/>
    </source>
</evidence>
<feature type="region of interest" description="Disordered" evidence="1">
    <location>
        <begin position="83"/>
        <end position="110"/>
    </location>
</feature>
<dbReference type="AlphaFoldDB" id="A0A3B5Z133"/>
<dbReference type="EnsemblPlants" id="TraesCS1B02G290100.1">
    <property type="protein sequence ID" value="TraesCS1B02G290100.1"/>
    <property type="gene ID" value="TraesCS1B02G290100"/>
</dbReference>
<dbReference type="Gramene" id="TraesRN1B0100805600.1">
    <property type="protein sequence ID" value="TraesRN1B0100805600.1"/>
    <property type="gene ID" value="TraesRN1B0100805600"/>
</dbReference>
<dbReference type="PANTHER" id="PTHR11697:SF230">
    <property type="entry name" value="ZINC FINGER, MYM DOMAIN CONTAINING 1"/>
    <property type="match status" value="1"/>
</dbReference>
<dbReference type="OrthoDB" id="1705400at2759"/>
<feature type="region of interest" description="Disordered" evidence="1">
    <location>
        <begin position="1"/>
        <end position="44"/>
    </location>
</feature>
<proteinExistence type="predicted"/>
<sequence length="110" mass="12275">MRRFLVNSASTENVNGVQPKVEVEAQPPPNIANEFNPNDIERDPGKRKQICEYISLIVTTTTTSCKRRDALTEAQQQDILHRLESGEISTGRGLHQSSTLARPGDTRWGT</sequence>
<name>A0A3B5Z133_WHEAT</name>
<dbReference type="InterPro" id="IPR055298">
    <property type="entry name" value="AtLOH3-like"/>
</dbReference>
<protein>
    <submittedName>
        <fullName evidence="2">Uncharacterized protein</fullName>
    </submittedName>
</protein>
<feature type="compositionally biased region" description="Polar residues" evidence="1">
    <location>
        <begin position="7"/>
        <end position="16"/>
    </location>
</feature>
<dbReference type="Gramene" id="TraesCS1B02G290100.1">
    <property type="protein sequence ID" value="TraesCS1B02G290100.1"/>
    <property type="gene ID" value="TraesCS1B02G290100"/>
</dbReference>
<dbReference type="Gramene" id="TraesARI1B03G00329670.1">
    <property type="protein sequence ID" value="TraesARI1B03G00329670.1"/>
    <property type="gene ID" value="TraesARI1B03G00329670"/>
</dbReference>
<dbReference type="Gramene" id="TraesPARA_EIv1.0_0179510.1">
    <property type="protein sequence ID" value="TraesPARA_EIv1.0_0179510.1.CDS"/>
    <property type="gene ID" value="TraesPARA_EIv1.0_0179510"/>
</dbReference>
<dbReference type="Proteomes" id="UP000019116">
    <property type="component" value="Chromosome 1B"/>
</dbReference>
<dbReference type="Gramene" id="TraesWEE_scaffold_078310_01G000100.1">
    <property type="protein sequence ID" value="TraesWEE_scaffold_078310_01G000100.1"/>
    <property type="gene ID" value="TraesWEE_scaffold_078310_01G000100"/>
</dbReference>
<reference evidence="2" key="2">
    <citation type="submission" date="2018-10" db="UniProtKB">
        <authorList>
            <consortium name="EnsemblPlants"/>
        </authorList>
    </citation>
    <scope>IDENTIFICATION</scope>
</reference>
<evidence type="ECO:0000313" key="2">
    <source>
        <dbReference type="EnsemblPlants" id="TraesCS1B02G290100.1"/>
    </source>
</evidence>
<keyword evidence="3" id="KW-1185">Reference proteome</keyword>
<dbReference type="Gramene" id="TraesCS1B03G0810900.1">
    <property type="protein sequence ID" value="TraesCS1B03G0810900.1.CDS"/>
    <property type="gene ID" value="TraesCS1B03G0810900"/>
</dbReference>
<dbReference type="STRING" id="4565.A0A3B5Z133"/>
<dbReference type="SMR" id="A0A3B5Z133"/>
<accession>A0A3B5Z133</accession>
<evidence type="ECO:0000256" key="1">
    <source>
        <dbReference type="SAM" id="MobiDB-lite"/>
    </source>
</evidence>
<dbReference type="Gramene" id="TraesCAD_scaffold_038066_01G000100.1">
    <property type="protein sequence ID" value="TraesCAD_scaffold_038066_01G000100.1"/>
    <property type="gene ID" value="TraesCAD_scaffold_038066_01G000100"/>
</dbReference>